<dbReference type="Pfam" id="PF03918">
    <property type="entry name" value="CcmH"/>
    <property type="match status" value="1"/>
</dbReference>
<dbReference type="PANTHER" id="PTHR47870">
    <property type="entry name" value="CYTOCHROME C-TYPE BIOGENESIS PROTEIN CCMH"/>
    <property type="match status" value="1"/>
</dbReference>
<name>A0A520MNR1_9GAMM</name>
<sequence length="153" mass="17306">MKICLLLLSAALSGFVFATSELVEFSDPSYRARYQQLITELRCPKCQNQNLADSNSPISRDLRNEVQRLLEDGLSNQEIETYLTNRYSAFILYRPEVNKNTYLLWVSPLIILLVGGLVVARFSRQGVSATKSQEIAPDSDERLNDLLSDEEDG</sequence>
<evidence type="ECO:0000256" key="5">
    <source>
        <dbReference type="ARBA" id="ARBA00022748"/>
    </source>
</evidence>
<comment type="function">
    <text evidence="7">Possible subunit of a heme lyase.</text>
</comment>
<dbReference type="Proteomes" id="UP000315889">
    <property type="component" value="Unassembled WGS sequence"/>
</dbReference>
<feature type="region of interest" description="Disordered" evidence="8">
    <location>
        <begin position="133"/>
        <end position="153"/>
    </location>
</feature>
<feature type="signal peptide" evidence="7">
    <location>
        <begin position="1"/>
        <end position="18"/>
    </location>
</feature>
<keyword evidence="7" id="KW-1133">Transmembrane helix</keyword>
<feature type="chain" id="PRO_5022249988" description="Cytochrome c-type biogenesis protein" evidence="7">
    <location>
        <begin position="19"/>
        <end position="153"/>
    </location>
</feature>
<gene>
    <name evidence="10" type="ORF">EVB03_00315</name>
</gene>
<dbReference type="FunFam" id="1.10.8.640:FF:000001">
    <property type="entry name" value="Cytochrome c-type biogenesis protein"/>
    <property type="match status" value="1"/>
</dbReference>
<feature type="domain" description="CcmH/CycL/Ccl2/NrfF N-terminal" evidence="9">
    <location>
        <begin position="7"/>
        <end position="147"/>
    </location>
</feature>
<evidence type="ECO:0000313" key="10">
    <source>
        <dbReference type="EMBL" id="RZO22844.1"/>
    </source>
</evidence>
<comment type="caution">
    <text evidence="10">The sequence shown here is derived from an EMBL/GenBank/DDBJ whole genome shotgun (WGS) entry which is preliminary data.</text>
</comment>
<dbReference type="PANTHER" id="PTHR47870:SF1">
    <property type="entry name" value="CYTOCHROME C-TYPE BIOGENESIS PROTEIN CCMH"/>
    <property type="match status" value="1"/>
</dbReference>
<keyword evidence="2 7" id="KW-0349">Heme</keyword>
<feature type="transmembrane region" description="Helical" evidence="7">
    <location>
        <begin position="102"/>
        <end position="122"/>
    </location>
</feature>
<evidence type="ECO:0000313" key="11">
    <source>
        <dbReference type="Proteomes" id="UP000315889"/>
    </source>
</evidence>
<dbReference type="AlphaFoldDB" id="A0A520MNR1"/>
<protein>
    <recommendedName>
        <fullName evidence="7">Cytochrome c-type biogenesis protein</fullName>
    </recommendedName>
</protein>
<evidence type="ECO:0000256" key="1">
    <source>
        <dbReference type="ARBA" id="ARBA00010342"/>
    </source>
</evidence>
<organism evidence="10 11">
    <name type="scientific">SAR92 clade bacterium</name>
    <dbReference type="NCBI Taxonomy" id="2315479"/>
    <lineage>
        <taxon>Bacteria</taxon>
        <taxon>Pseudomonadati</taxon>
        <taxon>Pseudomonadota</taxon>
        <taxon>Gammaproteobacteria</taxon>
        <taxon>Cellvibrionales</taxon>
        <taxon>Porticoccaceae</taxon>
        <taxon>SAR92 clade</taxon>
    </lineage>
</organism>
<dbReference type="EMBL" id="SHBP01000001">
    <property type="protein sequence ID" value="RZO22844.1"/>
    <property type="molecule type" value="Genomic_DNA"/>
</dbReference>
<keyword evidence="7" id="KW-0472">Membrane</keyword>
<keyword evidence="6 7" id="KW-0408">Iron</keyword>
<keyword evidence="7" id="KW-0812">Transmembrane</keyword>
<evidence type="ECO:0000259" key="9">
    <source>
        <dbReference type="Pfam" id="PF03918"/>
    </source>
</evidence>
<proteinExistence type="inferred from homology"/>
<keyword evidence="3 7" id="KW-0479">Metal-binding</keyword>
<evidence type="ECO:0000256" key="6">
    <source>
        <dbReference type="ARBA" id="ARBA00023004"/>
    </source>
</evidence>
<dbReference type="GO" id="GO:0017004">
    <property type="term" value="P:cytochrome complex assembly"/>
    <property type="evidence" value="ECO:0007669"/>
    <property type="project" value="UniProtKB-KW"/>
</dbReference>
<dbReference type="CDD" id="cd16378">
    <property type="entry name" value="CcmH_N"/>
    <property type="match status" value="1"/>
</dbReference>
<reference evidence="10 11" key="1">
    <citation type="submission" date="2019-02" db="EMBL/GenBank/DDBJ databases">
        <title>Prokaryotic population dynamics and viral predation in marine succession experiment using metagenomics: the confinement effect.</title>
        <authorList>
            <person name="Haro-Moreno J.M."/>
            <person name="Rodriguez-Valera F."/>
            <person name="Lopez-Perez M."/>
        </authorList>
    </citation>
    <scope>NUCLEOTIDE SEQUENCE [LARGE SCALE GENOMIC DNA]</scope>
    <source>
        <strain evidence="10">MED-G170</strain>
    </source>
</reference>
<dbReference type="GO" id="GO:0005886">
    <property type="term" value="C:plasma membrane"/>
    <property type="evidence" value="ECO:0007669"/>
    <property type="project" value="TreeGrafter"/>
</dbReference>
<accession>A0A520MNR1</accession>
<evidence type="ECO:0000256" key="3">
    <source>
        <dbReference type="ARBA" id="ARBA00022723"/>
    </source>
</evidence>
<keyword evidence="5" id="KW-0201">Cytochrome c-type biogenesis</keyword>
<dbReference type="InterPro" id="IPR005616">
    <property type="entry name" value="CcmH/CycL/Ccl2/NrfF_N"/>
</dbReference>
<dbReference type="GO" id="GO:0046872">
    <property type="term" value="F:metal ion binding"/>
    <property type="evidence" value="ECO:0007669"/>
    <property type="project" value="UniProtKB-KW"/>
</dbReference>
<keyword evidence="4 7" id="KW-0732">Signal</keyword>
<evidence type="ECO:0000256" key="8">
    <source>
        <dbReference type="SAM" id="MobiDB-lite"/>
    </source>
</evidence>
<comment type="similarity">
    <text evidence="1 7">Belongs to the CcmH/CycL/Ccl2/NrfF family.</text>
</comment>
<evidence type="ECO:0000256" key="7">
    <source>
        <dbReference type="RuleBase" id="RU364112"/>
    </source>
</evidence>
<evidence type="ECO:0000256" key="4">
    <source>
        <dbReference type="ARBA" id="ARBA00022729"/>
    </source>
</evidence>
<evidence type="ECO:0000256" key="2">
    <source>
        <dbReference type="ARBA" id="ARBA00022617"/>
    </source>
</evidence>
<dbReference type="Gene3D" id="1.10.8.640">
    <property type="entry name" value="Cytochrome C biogenesis protein"/>
    <property type="match status" value="1"/>
</dbReference>
<dbReference type="InterPro" id="IPR038297">
    <property type="entry name" value="CcmH/CycL/NrfF/Ccl2_sf"/>
</dbReference>
<dbReference type="InterPro" id="IPR051263">
    <property type="entry name" value="C-type_cytochrome_biogenesis"/>
</dbReference>